<dbReference type="Proteomes" id="UP000267821">
    <property type="component" value="Unassembled WGS sequence"/>
</dbReference>
<organism evidence="1 2">
    <name type="scientific">Terfezia boudieri ATCC MYA-4762</name>
    <dbReference type="NCBI Taxonomy" id="1051890"/>
    <lineage>
        <taxon>Eukaryota</taxon>
        <taxon>Fungi</taxon>
        <taxon>Dikarya</taxon>
        <taxon>Ascomycota</taxon>
        <taxon>Pezizomycotina</taxon>
        <taxon>Pezizomycetes</taxon>
        <taxon>Pezizales</taxon>
        <taxon>Pezizaceae</taxon>
        <taxon>Terfezia</taxon>
    </lineage>
</organism>
<proteinExistence type="predicted"/>
<name>A0A3N4LUX1_9PEZI</name>
<evidence type="ECO:0000313" key="2">
    <source>
        <dbReference type="Proteomes" id="UP000267821"/>
    </source>
</evidence>
<dbReference type="AlphaFoldDB" id="A0A3N4LUX1"/>
<keyword evidence="2" id="KW-1185">Reference proteome</keyword>
<dbReference type="InParanoid" id="A0A3N4LUX1"/>
<protein>
    <submittedName>
        <fullName evidence="1">Uncharacterized protein</fullName>
    </submittedName>
</protein>
<accession>A0A3N4LUX1</accession>
<reference evidence="1 2" key="1">
    <citation type="journal article" date="2018" name="Nat. Ecol. Evol.">
        <title>Pezizomycetes genomes reveal the molecular basis of ectomycorrhizal truffle lifestyle.</title>
        <authorList>
            <person name="Murat C."/>
            <person name="Payen T."/>
            <person name="Noel B."/>
            <person name="Kuo A."/>
            <person name="Morin E."/>
            <person name="Chen J."/>
            <person name="Kohler A."/>
            <person name="Krizsan K."/>
            <person name="Balestrini R."/>
            <person name="Da Silva C."/>
            <person name="Montanini B."/>
            <person name="Hainaut M."/>
            <person name="Levati E."/>
            <person name="Barry K.W."/>
            <person name="Belfiori B."/>
            <person name="Cichocki N."/>
            <person name="Clum A."/>
            <person name="Dockter R.B."/>
            <person name="Fauchery L."/>
            <person name="Guy J."/>
            <person name="Iotti M."/>
            <person name="Le Tacon F."/>
            <person name="Lindquist E.A."/>
            <person name="Lipzen A."/>
            <person name="Malagnac F."/>
            <person name="Mello A."/>
            <person name="Molinier V."/>
            <person name="Miyauchi S."/>
            <person name="Poulain J."/>
            <person name="Riccioni C."/>
            <person name="Rubini A."/>
            <person name="Sitrit Y."/>
            <person name="Splivallo R."/>
            <person name="Traeger S."/>
            <person name="Wang M."/>
            <person name="Zifcakova L."/>
            <person name="Wipf D."/>
            <person name="Zambonelli A."/>
            <person name="Paolocci F."/>
            <person name="Nowrousian M."/>
            <person name="Ottonello S."/>
            <person name="Baldrian P."/>
            <person name="Spatafora J.W."/>
            <person name="Henrissat B."/>
            <person name="Nagy L.G."/>
            <person name="Aury J.M."/>
            <person name="Wincker P."/>
            <person name="Grigoriev I.V."/>
            <person name="Bonfante P."/>
            <person name="Martin F.M."/>
        </authorList>
    </citation>
    <scope>NUCLEOTIDE SEQUENCE [LARGE SCALE GENOMIC DNA]</scope>
    <source>
        <strain evidence="1 2">ATCC MYA-4762</strain>
    </source>
</reference>
<evidence type="ECO:0000313" key="1">
    <source>
        <dbReference type="EMBL" id="RPB21815.1"/>
    </source>
</evidence>
<gene>
    <name evidence="1" type="ORF">L211DRAFT_851266</name>
</gene>
<dbReference type="EMBL" id="ML121557">
    <property type="protein sequence ID" value="RPB21815.1"/>
    <property type="molecule type" value="Genomic_DNA"/>
</dbReference>
<sequence length="657" mass="72860">MPYIQLPSLKIHKSSQLFLSQHYYSISLHRIHNTSTKHKINSISSNFVQIPSAAQEVSQAKALLGWSENDPHYSNWRNGVKGWQETRLPASGIALIQNGSGPIKRAAKTALNKILQDVLKKARDTERGHALAQVANLAANAPDVQFGGANVPGRNADENTDNGFRKPVRLFLIDPTWGAEVQDNASGESASLLEIVDKIRKRIPAGRKVRAIYRALDNPNLPNAIPPATRLQSDEEVQAFLELSSAKPIRIQVILYRDPDLVPLVADSPPPDDGPYFAVDFLDAVEEYMAPAEDSDSLSRNLAGFAKRTFPRTQEGFEKRKLKIRMRIKRQKRALRAMKRQEQDLQPRPANGREIVLARGPAAAGIAVTQAMLGPNPAAPLPSDNNACRAREQAAHDAELRVANEMPCIGIILYKPPVQVFSSAIARKSSSQQATSTGQASRKWKAFQMMAPVETAPAFTNNIIFDDENDGSESDSEVETSVNTAMLAPGIGRGTRAFSAIPDILQPFASTTQKIVTNYTLYRKPLLTPGEEFKYETAWCTYERLMNTWEIHPKAIQDLIVNNIKADLARQIAAQVRLIEVEPVNVPQVEDKGRYEVELRKELEHSYERLDVPAEKHRYEGSLLRDLSVELAGPLDPEIDKALAETGDIDEEEGESD</sequence>